<evidence type="ECO:0000256" key="8">
    <source>
        <dbReference type="ARBA" id="ARBA00022801"/>
    </source>
</evidence>
<evidence type="ECO:0000256" key="2">
    <source>
        <dbReference type="ARBA" id="ARBA00001947"/>
    </source>
</evidence>
<evidence type="ECO:0000256" key="7">
    <source>
        <dbReference type="ARBA" id="ARBA00022723"/>
    </source>
</evidence>
<dbReference type="PANTHER" id="PTHR30417:SF4">
    <property type="entry name" value="1,6-ANHYDRO-N-ACETYLMURAMYL-L-ALANINE AMIDASE AMPD"/>
    <property type="match status" value="1"/>
</dbReference>
<evidence type="ECO:0000256" key="12">
    <source>
        <dbReference type="ARBA" id="ARBA00042615"/>
    </source>
</evidence>
<dbReference type="InterPro" id="IPR002502">
    <property type="entry name" value="Amidase_domain"/>
</dbReference>
<keyword evidence="8 14" id="KW-0378">Hydrolase</keyword>
<comment type="cofactor">
    <cofactor evidence="2">
        <name>Zn(2+)</name>
        <dbReference type="ChEBI" id="CHEBI:29105"/>
    </cofactor>
</comment>
<evidence type="ECO:0000313" key="14">
    <source>
        <dbReference type="EMBL" id="HDZ56194.1"/>
    </source>
</evidence>
<sequence length="194" mass="21356">MHKVADDGWFSGAEVCATSHFNARPPGESISLLVIHNISLPPGQFGGKHVQRFFTGQIDPAGHPYFSEIAHLRVSAHFLIERDGAVTQFVSCLNRAWHAGDSRYARRSDCNDFSIGVELEGTDDEPYSADQYSALVELTCALRKAYPDITPGRITGHEFIAPGRKTDPGPGFDWHHYLRCVTGHAVPGQQESLP</sequence>
<evidence type="ECO:0000256" key="11">
    <source>
        <dbReference type="ARBA" id="ARBA00039257"/>
    </source>
</evidence>
<evidence type="ECO:0000256" key="3">
    <source>
        <dbReference type="ARBA" id="ARBA00004496"/>
    </source>
</evidence>
<dbReference type="EC" id="3.5.1.28" evidence="5"/>
<organism evidence="14">
    <name type="scientific">Halopseudomonas xinjiangensis</name>
    <dbReference type="NCBI Taxonomy" id="487184"/>
    <lineage>
        <taxon>Bacteria</taxon>
        <taxon>Pseudomonadati</taxon>
        <taxon>Pseudomonadota</taxon>
        <taxon>Gammaproteobacteria</taxon>
        <taxon>Pseudomonadales</taxon>
        <taxon>Pseudomonadaceae</taxon>
        <taxon>Halopseudomonas</taxon>
    </lineage>
</organism>
<dbReference type="GO" id="GO:0071555">
    <property type="term" value="P:cell wall organization"/>
    <property type="evidence" value="ECO:0007669"/>
    <property type="project" value="UniProtKB-KW"/>
</dbReference>
<dbReference type="PANTHER" id="PTHR30417">
    <property type="entry name" value="N-ACETYLMURAMOYL-L-ALANINE AMIDASE AMID"/>
    <property type="match status" value="1"/>
</dbReference>
<comment type="catalytic activity">
    <reaction evidence="1">
        <text>Hydrolyzes the link between N-acetylmuramoyl residues and L-amino acid residues in certain cell-wall glycopeptides.</text>
        <dbReference type="EC" id="3.5.1.28"/>
    </reaction>
</comment>
<keyword evidence="7" id="KW-0479">Metal-binding</keyword>
<accession>A0A7V1FS63</accession>
<evidence type="ECO:0000256" key="10">
    <source>
        <dbReference type="ARBA" id="ARBA00023316"/>
    </source>
</evidence>
<keyword evidence="10" id="KW-0961">Cell wall biogenesis/degradation</keyword>
<dbReference type="NCBIfam" id="NF008758">
    <property type="entry name" value="PRK11789.1"/>
    <property type="match status" value="1"/>
</dbReference>
<comment type="caution">
    <text evidence="14">The sequence shown here is derived from an EMBL/GenBank/DDBJ whole genome shotgun (WGS) entry which is preliminary data.</text>
</comment>
<keyword evidence="6" id="KW-0963">Cytoplasm</keyword>
<dbReference type="SUPFAM" id="SSF55846">
    <property type="entry name" value="N-acetylmuramoyl-L-alanine amidase-like"/>
    <property type="match status" value="1"/>
</dbReference>
<dbReference type="AlphaFoldDB" id="A0A7V1FS63"/>
<dbReference type="GO" id="GO:0009253">
    <property type="term" value="P:peptidoglycan catabolic process"/>
    <property type="evidence" value="ECO:0007669"/>
    <property type="project" value="InterPro"/>
</dbReference>
<evidence type="ECO:0000256" key="1">
    <source>
        <dbReference type="ARBA" id="ARBA00001561"/>
    </source>
</evidence>
<protein>
    <recommendedName>
        <fullName evidence="11">1,6-anhydro-N-acetylmuramyl-L-alanine amidase AmpD</fullName>
        <ecNumber evidence="5">3.5.1.28</ecNumber>
    </recommendedName>
    <alternativeName>
        <fullName evidence="12">N-acetylmuramoyl-L-alanine amidase</fullName>
    </alternativeName>
</protein>
<comment type="similarity">
    <text evidence="4">Belongs to the N-acetylmuramoyl-L-alanine amidase 2 family.</text>
</comment>
<dbReference type="InterPro" id="IPR036505">
    <property type="entry name" value="Amidase/PGRP_sf"/>
</dbReference>
<evidence type="ECO:0000256" key="9">
    <source>
        <dbReference type="ARBA" id="ARBA00022833"/>
    </source>
</evidence>
<dbReference type="InterPro" id="IPR051206">
    <property type="entry name" value="NAMLAA_amidase_2"/>
</dbReference>
<dbReference type="GO" id="GO:0005737">
    <property type="term" value="C:cytoplasm"/>
    <property type="evidence" value="ECO:0007669"/>
    <property type="project" value="UniProtKB-SubCell"/>
</dbReference>
<dbReference type="GO" id="GO:0009254">
    <property type="term" value="P:peptidoglycan turnover"/>
    <property type="evidence" value="ECO:0007669"/>
    <property type="project" value="TreeGrafter"/>
</dbReference>
<reference evidence="14" key="1">
    <citation type="journal article" date="2020" name="mSystems">
        <title>Genome- and Community-Level Interaction Insights into Carbon Utilization and Element Cycling Functions of Hydrothermarchaeota in Hydrothermal Sediment.</title>
        <authorList>
            <person name="Zhou Z."/>
            <person name="Liu Y."/>
            <person name="Xu W."/>
            <person name="Pan J."/>
            <person name="Luo Z.H."/>
            <person name="Li M."/>
        </authorList>
    </citation>
    <scope>NUCLEOTIDE SEQUENCE [LARGE SCALE GENOMIC DNA]</scope>
    <source>
        <strain evidence="14">HyVt-324</strain>
    </source>
</reference>
<dbReference type="GO" id="GO:0008745">
    <property type="term" value="F:N-acetylmuramoyl-L-alanine amidase activity"/>
    <property type="evidence" value="ECO:0007669"/>
    <property type="project" value="UniProtKB-EC"/>
</dbReference>
<proteinExistence type="inferred from homology"/>
<comment type="subcellular location">
    <subcellularLocation>
        <location evidence="3">Cytoplasm</location>
    </subcellularLocation>
</comment>
<dbReference type="CDD" id="cd06583">
    <property type="entry name" value="PGRP"/>
    <property type="match status" value="1"/>
</dbReference>
<feature type="domain" description="N-acetylmuramoyl-L-alanine amidase" evidence="13">
    <location>
        <begin position="18"/>
        <end position="169"/>
    </location>
</feature>
<dbReference type="SMART" id="SM00644">
    <property type="entry name" value="Ami_2"/>
    <property type="match status" value="1"/>
</dbReference>
<name>A0A7V1FS63_9GAMM</name>
<dbReference type="Pfam" id="PF01510">
    <property type="entry name" value="Amidase_2"/>
    <property type="match status" value="1"/>
</dbReference>
<evidence type="ECO:0000256" key="5">
    <source>
        <dbReference type="ARBA" id="ARBA00011901"/>
    </source>
</evidence>
<dbReference type="Proteomes" id="UP000885703">
    <property type="component" value="Unassembled WGS sequence"/>
</dbReference>
<gene>
    <name evidence="14" type="primary">ampD</name>
    <name evidence="14" type="ORF">ENH64_06895</name>
</gene>
<evidence type="ECO:0000259" key="13">
    <source>
        <dbReference type="SMART" id="SM00644"/>
    </source>
</evidence>
<dbReference type="EMBL" id="DRFO01000017">
    <property type="protein sequence ID" value="HDZ56194.1"/>
    <property type="molecule type" value="Genomic_DNA"/>
</dbReference>
<dbReference type="GO" id="GO:0046872">
    <property type="term" value="F:metal ion binding"/>
    <property type="evidence" value="ECO:0007669"/>
    <property type="project" value="UniProtKB-KW"/>
</dbReference>
<dbReference type="Gene3D" id="3.40.80.10">
    <property type="entry name" value="Peptidoglycan recognition protein-like"/>
    <property type="match status" value="1"/>
</dbReference>
<evidence type="ECO:0000256" key="4">
    <source>
        <dbReference type="ARBA" id="ARBA00007553"/>
    </source>
</evidence>
<evidence type="ECO:0000256" key="6">
    <source>
        <dbReference type="ARBA" id="ARBA00022490"/>
    </source>
</evidence>
<keyword evidence="9" id="KW-0862">Zinc</keyword>